<gene>
    <name evidence="1" type="ORF">ACFOUW_37475</name>
</gene>
<reference evidence="2" key="1">
    <citation type="journal article" date="2019" name="Int. J. Syst. Evol. Microbiol.">
        <title>The Global Catalogue of Microorganisms (GCM) 10K type strain sequencing project: providing services to taxonomists for standard genome sequencing and annotation.</title>
        <authorList>
            <consortium name="The Broad Institute Genomics Platform"/>
            <consortium name="The Broad Institute Genome Sequencing Center for Infectious Disease"/>
            <person name="Wu L."/>
            <person name="Ma J."/>
        </authorList>
    </citation>
    <scope>NUCLEOTIDE SEQUENCE [LARGE SCALE GENOMIC DNA]</scope>
    <source>
        <strain evidence="2">CGMCC 4.7241</strain>
    </source>
</reference>
<sequence>MASTQIIQVNGRDYPMPTEPVVVVCVDGSEPAYHEQALAAGRMPYLAKLLENGTGTALTADCAMPSLTNPNNLSIATGRPPSVHGISGNYFFDRSRGEEVMMNEPEFLRAQTIFAAFDAAGAPVAVITAKDKLRRLLSKDLPASSVCFSSEKLPDAPPVYSAALSERVLSEGVSLLERSRPLITYLTLTDYIQHKYAPGTEVANNFYAMMDSYWARLDELGATLVVTADHGMNAKTDAAGVARVVYLQDQLDDWFGAGESRTILPITDPYPVHHGALGSFAYIHLSSPSDVPVARERLAALLGIEAVLTRDEAVERYELPGDRIGDLAVVASTNVAVGTTPAGHDLSTLDRPLRSHGGLSEQRVPFLVNRPLTPLPSGHRLRNFDAYWVALNHA</sequence>
<dbReference type="CDD" id="cd16018">
    <property type="entry name" value="Enpp"/>
    <property type="match status" value="1"/>
</dbReference>
<dbReference type="RefSeq" id="WP_205118068.1">
    <property type="nucleotide sequence ID" value="NZ_JAFBCM010000001.1"/>
</dbReference>
<organism evidence="1 2">
    <name type="scientific">Tenggerimyces flavus</name>
    <dbReference type="NCBI Taxonomy" id="1708749"/>
    <lineage>
        <taxon>Bacteria</taxon>
        <taxon>Bacillati</taxon>
        <taxon>Actinomycetota</taxon>
        <taxon>Actinomycetes</taxon>
        <taxon>Propionibacteriales</taxon>
        <taxon>Nocardioidaceae</taxon>
        <taxon>Tenggerimyces</taxon>
    </lineage>
</organism>
<evidence type="ECO:0000313" key="1">
    <source>
        <dbReference type="EMBL" id="MFC3766569.1"/>
    </source>
</evidence>
<dbReference type="PANTHER" id="PTHR10151">
    <property type="entry name" value="ECTONUCLEOTIDE PYROPHOSPHATASE/PHOSPHODIESTERASE"/>
    <property type="match status" value="1"/>
</dbReference>
<keyword evidence="2" id="KW-1185">Reference proteome</keyword>
<dbReference type="SUPFAM" id="SSF53649">
    <property type="entry name" value="Alkaline phosphatase-like"/>
    <property type="match status" value="1"/>
</dbReference>
<dbReference type="Gene3D" id="3.30.1360.110">
    <property type="entry name" value="Domain 2, Phosphonoacetate Hydrolase"/>
    <property type="match status" value="1"/>
</dbReference>
<protein>
    <submittedName>
        <fullName evidence="1">Alkaline phosphatase family protein</fullName>
    </submittedName>
</protein>
<accession>A0ABV7YRA5</accession>
<comment type="caution">
    <text evidence="1">The sequence shown here is derived from an EMBL/GenBank/DDBJ whole genome shotgun (WGS) entry which is preliminary data.</text>
</comment>
<dbReference type="InterPro" id="IPR023116">
    <property type="entry name" value="Phosphonoacetate_hydro_insert"/>
</dbReference>
<evidence type="ECO:0000313" key="2">
    <source>
        <dbReference type="Proteomes" id="UP001595699"/>
    </source>
</evidence>
<dbReference type="Proteomes" id="UP001595699">
    <property type="component" value="Unassembled WGS sequence"/>
</dbReference>
<name>A0ABV7YRA5_9ACTN</name>
<dbReference type="EMBL" id="JBHRZH010000056">
    <property type="protein sequence ID" value="MFC3766569.1"/>
    <property type="molecule type" value="Genomic_DNA"/>
</dbReference>
<proteinExistence type="predicted"/>
<dbReference type="Gene3D" id="3.40.720.10">
    <property type="entry name" value="Alkaline Phosphatase, subunit A"/>
    <property type="match status" value="1"/>
</dbReference>
<dbReference type="PANTHER" id="PTHR10151:SF120">
    <property type="entry name" value="BIS(5'-ADENOSYL)-TRIPHOSPHATASE"/>
    <property type="match status" value="1"/>
</dbReference>
<dbReference type="InterPro" id="IPR017850">
    <property type="entry name" value="Alkaline_phosphatase_core_sf"/>
</dbReference>
<dbReference type="InterPro" id="IPR002591">
    <property type="entry name" value="Phosphodiest/P_Trfase"/>
</dbReference>
<dbReference type="Pfam" id="PF01663">
    <property type="entry name" value="Phosphodiest"/>
    <property type="match status" value="1"/>
</dbReference>